<dbReference type="EMBL" id="JAUIZM010000007">
    <property type="protein sequence ID" value="KAK1373429.1"/>
    <property type="molecule type" value="Genomic_DNA"/>
</dbReference>
<dbReference type="PANTHER" id="PTHR33144">
    <property type="entry name" value="OS10G0409366 PROTEIN-RELATED"/>
    <property type="match status" value="1"/>
</dbReference>
<reference evidence="1" key="2">
    <citation type="submission" date="2023-05" db="EMBL/GenBank/DDBJ databases">
        <authorList>
            <person name="Schelkunov M.I."/>
        </authorList>
    </citation>
    <scope>NUCLEOTIDE SEQUENCE</scope>
    <source>
        <strain evidence="1">Hsosn_3</strain>
        <tissue evidence="1">Leaf</tissue>
    </source>
</reference>
<organism evidence="1 2">
    <name type="scientific">Heracleum sosnowskyi</name>
    <dbReference type="NCBI Taxonomy" id="360622"/>
    <lineage>
        <taxon>Eukaryota</taxon>
        <taxon>Viridiplantae</taxon>
        <taxon>Streptophyta</taxon>
        <taxon>Embryophyta</taxon>
        <taxon>Tracheophyta</taxon>
        <taxon>Spermatophyta</taxon>
        <taxon>Magnoliopsida</taxon>
        <taxon>eudicotyledons</taxon>
        <taxon>Gunneridae</taxon>
        <taxon>Pentapetalae</taxon>
        <taxon>asterids</taxon>
        <taxon>campanulids</taxon>
        <taxon>Apiales</taxon>
        <taxon>Apiaceae</taxon>
        <taxon>Apioideae</taxon>
        <taxon>apioid superclade</taxon>
        <taxon>Tordylieae</taxon>
        <taxon>Tordyliinae</taxon>
        <taxon>Heracleum</taxon>
    </lineage>
</organism>
<comment type="caution">
    <text evidence="1">The sequence shown here is derived from an EMBL/GenBank/DDBJ whole genome shotgun (WGS) entry which is preliminary data.</text>
</comment>
<name>A0AAD8MHV2_9APIA</name>
<evidence type="ECO:0000313" key="2">
    <source>
        <dbReference type="Proteomes" id="UP001237642"/>
    </source>
</evidence>
<evidence type="ECO:0000313" key="1">
    <source>
        <dbReference type="EMBL" id="KAK1373429.1"/>
    </source>
</evidence>
<dbReference type="AlphaFoldDB" id="A0AAD8MHV2"/>
<protein>
    <submittedName>
        <fullName evidence="1">Uncharacterized protein</fullName>
    </submittedName>
</protein>
<gene>
    <name evidence="1" type="ORF">POM88_029622</name>
</gene>
<dbReference type="Proteomes" id="UP001237642">
    <property type="component" value="Unassembled WGS sequence"/>
</dbReference>
<proteinExistence type="predicted"/>
<reference evidence="1" key="1">
    <citation type="submission" date="2023-02" db="EMBL/GenBank/DDBJ databases">
        <title>Genome of toxic invasive species Heracleum sosnowskyi carries increased number of genes despite the absence of recent whole-genome duplications.</title>
        <authorList>
            <person name="Schelkunov M."/>
            <person name="Shtratnikova V."/>
            <person name="Makarenko M."/>
            <person name="Klepikova A."/>
            <person name="Omelchenko D."/>
            <person name="Novikova G."/>
            <person name="Obukhova E."/>
            <person name="Bogdanov V."/>
            <person name="Penin A."/>
            <person name="Logacheva M."/>
        </authorList>
    </citation>
    <scope>NUCLEOTIDE SEQUENCE</scope>
    <source>
        <strain evidence="1">Hsosn_3</strain>
        <tissue evidence="1">Leaf</tissue>
    </source>
</reference>
<keyword evidence="2" id="KW-1185">Reference proteome</keyword>
<sequence>MRNAIEKEGKQVDTAKILKPTCSKLLKAADNSVPSGSVAAYIALRERQKQNLEADPMIENDVGESSLQPADEVVEAGPKKRRGRSKMLKVHARTVNEKVVIKVNKKGQPIGDRKLKAELSNFLGTLVKDHVTITYVNWHVVPEELKKWMLEYTLQRYVIPQEGEKWVLKTLNSH</sequence>
<accession>A0AAD8MHV2</accession>
<dbReference type="PANTHER" id="PTHR33144:SF16">
    <property type="entry name" value="OS02G0129000 PROTEIN"/>
    <property type="match status" value="1"/>
</dbReference>